<protein>
    <submittedName>
        <fullName evidence="2">FAM107B isoform 6</fullName>
    </submittedName>
</protein>
<feature type="compositionally biased region" description="Polar residues" evidence="1">
    <location>
        <begin position="87"/>
        <end position="97"/>
    </location>
</feature>
<feature type="compositionally biased region" description="Basic and acidic residues" evidence="1">
    <location>
        <begin position="72"/>
        <end position="85"/>
    </location>
</feature>
<feature type="region of interest" description="Disordered" evidence="1">
    <location>
        <begin position="38"/>
        <end position="117"/>
    </location>
</feature>
<feature type="compositionally biased region" description="Polar residues" evidence="1">
    <location>
        <begin position="38"/>
        <end position="53"/>
    </location>
</feature>
<comment type="caution">
    <text evidence="2">The sequence shown here is derived from an EMBL/GenBank/DDBJ whole genome shotgun (WGS) entry which is preliminary data.</text>
</comment>
<proteinExistence type="predicted"/>
<gene>
    <name evidence="2" type="ORF">CR201_G0018328</name>
</gene>
<dbReference type="AlphaFoldDB" id="A0A2J8VKI3"/>
<accession>A0A2J8VKI3</accession>
<organism evidence="2">
    <name type="scientific">Pongo abelii</name>
    <name type="common">Sumatran orangutan</name>
    <name type="synonym">Pongo pygmaeus abelii</name>
    <dbReference type="NCBI Taxonomy" id="9601"/>
    <lineage>
        <taxon>Eukaryota</taxon>
        <taxon>Metazoa</taxon>
        <taxon>Chordata</taxon>
        <taxon>Craniata</taxon>
        <taxon>Vertebrata</taxon>
        <taxon>Euteleostomi</taxon>
        <taxon>Mammalia</taxon>
        <taxon>Eutheria</taxon>
        <taxon>Euarchontoglires</taxon>
        <taxon>Primates</taxon>
        <taxon>Haplorrhini</taxon>
        <taxon>Catarrhini</taxon>
        <taxon>Hominidae</taxon>
        <taxon>Pongo</taxon>
    </lineage>
</organism>
<evidence type="ECO:0000313" key="2">
    <source>
        <dbReference type="EMBL" id="PNJ58038.1"/>
    </source>
</evidence>
<dbReference type="PROSITE" id="PS51257">
    <property type="entry name" value="PROKAR_LIPOPROTEIN"/>
    <property type="match status" value="1"/>
</dbReference>
<name>A0A2J8VKI3_PONAB</name>
<feature type="region of interest" description="Disordered" evidence="1">
    <location>
        <begin position="1"/>
        <end position="22"/>
    </location>
</feature>
<evidence type="ECO:0000256" key="1">
    <source>
        <dbReference type="SAM" id="MobiDB-lite"/>
    </source>
</evidence>
<dbReference type="EMBL" id="NDHI03003418">
    <property type="protein sequence ID" value="PNJ58038.1"/>
    <property type="molecule type" value="Genomic_DNA"/>
</dbReference>
<sequence length="160" mass="17400">MSTWKARLTKRRKSPSRSMYPFPCSALLACFGNTRESASFNQSGVADTHSTVRVQPVAKAGRQPRHPSAEGAPEKRQDSGTHAERNGSGNRNSSHRTAAQPAETPEDVPGSLDDGADCEAVVFQASIPRPSIIDTPKEEEFQEEPKCLELEQKMTSGECS</sequence>
<reference evidence="2" key="1">
    <citation type="submission" date="2017-12" db="EMBL/GenBank/DDBJ databases">
        <title>High-resolution comparative analysis of great ape genomes.</title>
        <authorList>
            <person name="Pollen A."/>
            <person name="Hastie A."/>
            <person name="Hormozdiari F."/>
            <person name="Dougherty M."/>
            <person name="Liu R."/>
            <person name="Chaisson M."/>
            <person name="Hoppe E."/>
            <person name="Hill C."/>
            <person name="Pang A."/>
            <person name="Hillier L."/>
            <person name="Baker C."/>
            <person name="Armstrong J."/>
            <person name="Shendure J."/>
            <person name="Paten B."/>
            <person name="Wilson R."/>
            <person name="Chao H."/>
            <person name="Schneider V."/>
            <person name="Ventura M."/>
            <person name="Kronenberg Z."/>
            <person name="Murali S."/>
            <person name="Gordon D."/>
            <person name="Cantsilieris S."/>
            <person name="Munson K."/>
            <person name="Nelson B."/>
            <person name="Raja A."/>
            <person name="Underwood J."/>
            <person name="Diekhans M."/>
            <person name="Fiddes I."/>
            <person name="Haussler D."/>
            <person name="Eichler E."/>
        </authorList>
    </citation>
    <scope>NUCLEOTIDE SEQUENCE [LARGE SCALE GENOMIC DNA]</scope>
    <source>
        <strain evidence="2">Susie</strain>
    </source>
</reference>